<dbReference type="Pfam" id="PF01167">
    <property type="entry name" value="Tub"/>
    <property type="match status" value="1"/>
</dbReference>
<feature type="region of interest" description="Disordered" evidence="2">
    <location>
        <begin position="751"/>
        <end position="770"/>
    </location>
</feature>
<feature type="region of interest" description="Disordered" evidence="2">
    <location>
        <begin position="192"/>
        <end position="259"/>
    </location>
</feature>
<evidence type="ECO:0000313" key="4">
    <source>
        <dbReference type="EMBL" id="CAE4610418.1"/>
    </source>
</evidence>
<feature type="compositionally biased region" description="Low complexity" evidence="2">
    <location>
        <begin position="31"/>
        <end position="42"/>
    </location>
</feature>
<dbReference type="InterPro" id="IPR000007">
    <property type="entry name" value="Tubby_C"/>
</dbReference>
<comment type="similarity">
    <text evidence="1">Belongs to the TUB family.</text>
</comment>
<dbReference type="Gene3D" id="3.20.90.10">
    <property type="entry name" value="Tubby Protein, Chain A"/>
    <property type="match status" value="1"/>
</dbReference>
<feature type="compositionally biased region" description="Low complexity" evidence="2">
    <location>
        <begin position="968"/>
        <end position="977"/>
    </location>
</feature>
<feature type="domain" description="Tubby C-terminal" evidence="3">
    <location>
        <begin position="1123"/>
        <end position="1345"/>
    </location>
</feature>
<feature type="compositionally biased region" description="Polar residues" evidence="2">
    <location>
        <begin position="1034"/>
        <end position="1044"/>
    </location>
</feature>
<feature type="compositionally biased region" description="Basic and acidic residues" evidence="2">
    <location>
        <begin position="50"/>
        <end position="64"/>
    </location>
</feature>
<feature type="compositionally biased region" description="Polar residues" evidence="2">
    <location>
        <begin position="760"/>
        <end position="770"/>
    </location>
</feature>
<feature type="region of interest" description="Disordered" evidence="2">
    <location>
        <begin position="1007"/>
        <end position="1124"/>
    </location>
</feature>
<reference evidence="4" key="1">
    <citation type="submission" date="2021-01" db="EMBL/GenBank/DDBJ databases">
        <authorList>
            <person name="Corre E."/>
            <person name="Pelletier E."/>
            <person name="Niang G."/>
            <person name="Scheremetjew M."/>
            <person name="Finn R."/>
            <person name="Kale V."/>
            <person name="Holt S."/>
            <person name="Cochrane G."/>
            <person name="Meng A."/>
            <person name="Brown T."/>
            <person name="Cohen L."/>
        </authorList>
    </citation>
    <scope>NUCLEOTIDE SEQUENCE</scope>
    <source>
        <strain evidence="4">GSO104</strain>
    </source>
</reference>
<feature type="compositionally biased region" description="Low complexity" evidence="2">
    <location>
        <begin position="208"/>
        <end position="227"/>
    </location>
</feature>
<evidence type="ECO:0000256" key="1">
    <source>
        <dbReference type="ARBA" id="ARBA00007129"/>
    </source>
</evidence>
<feature type="region of interest" description="Disordered" evidence="2">
    <location>
        <begin position="962"/>
        <end position="986"/>
    </location>
</feature>
<feature type="region of interest" description="Disordered" evidence="2">
    <location>
        <begin position="388"/>
        <end position="412"/>
    </location>
</feature>
<evidence type="ECO:0000256" key="2">
    <source>
        <dbReference type="SAM" id="MobiDB-lite"/>
    </source>
</evidence>
<feature type="region of interest" description="Disordered" evidence="2">
    <location>
        <begin position="31"/>
        <end position="103"/>
    </location>
</feature>
<proteinExistence type="inferred from homology"/>
<sequence>MDNSATSKEDDTEPVLCVGSEINIVAVEAESSSSGVVVPGSSDINSGRSMKAEKDGSCEGHIAENETGSESEALSDTANEMTKFDESTKIPPVPMEEPIVSDDASSADIAAELNSDAQVAESDENLYDADVMSLSAAAVAINDNNVVFSCDDNMITSNSVSLVSPATTCDTSPILIDEATNAAAAAANALNTAPVTPRERSEPPKKPPASALSRASSTASTSSILKNPLKKKKKKKSKEGSSSCPPPQSNPLLSGSVMDDNGLENEFDKEYAGIHSCDCAVPLLLLSLPVDSLHCIASFLSTTDWSNMSLSSRGANRACREIFRRARMHGYRCATEVVMAWMRGQHADARELSALYIKSGVPIYPISLGHSYHTLLWRMGVEAKEMEVETVPTGDDETNSDNESSSRNKPKVDKFYSDRYEARNHDGYYIPNLTYLEEKSLFWKYRNEATAEDDNFTNMHPGRRHSLANGMALRPPPLAIPGVNAGGAGGPMFPPNPMGAGRLGANNRGSPRYRRTASSGALPSSPYRSAAPQSPGRPKVSVCIHRHLADQHIFGRQAVDDEDGTMKAASISLAADFFHPHLVAQVKPPSFQSPYNRRSYQEPGMPAVDNYPGPHGAGEQIPTQPPIEPDMFAPNAMDLADAAATPTSAAPTLESDGPLVHAEPPRDVTDMINDVAGQPAAFHASSLTAALQEQPAMHIRPLSALSHSVSFGNLSTLGRETNSLVYHSEHTVLSEISLDVYSCASSIGKSDIDGGSDAAQSNTLEGTGNPSRQKIQQLLARFKAYQRRLDSFLSHFDSVGFEDCLLDFWDEFFPMTAGIQFYDRNSPVPRMSGLHRFLTKPCPKAIGIVQCEIERIKISSKKKGVNVKGRLFPTYEYRLFIRDRRHGSGESPSNGPGQPARKDTVLMTAKNRGRKHQSISGASTGSSGSKRGVNNFYLCLPQQPDAEKHFQTVNDPSLWKTENQSWAVSPSGGVPTPSSSPPIELGRLQSNFIGTEFQIFSPCLTKRRNRRSSSEPVNDDGGPAYTSEDDADTDSNYMSDTPNTRSRKKRGLRRLSRRPSFSRRGTSFYNSEEEEDDTSSRHSDPTSGRRSRRGSWPSLYSSKQSRTSRRAIANAVDSSDGPNIASISQPVMSEEETGAITYTANLLGNRPRIMDVCIPKVLLSGSVSDEWRRYTESCTNSDESRMLNRFKVLQQRLDNPDGGNNGMGGNNNAQDNNDLDAEENVDMNINENAEGNVEEGEIDNANENVAVTGTGGTSNNMEDYGLLALQNRPPWWNIELGAFVLNFGGRVSVASVKNFQLCDRHDHDYIMLQFGRIQGRHSFTMDFQYPLTAVQAFAIAISSLQSKISFG</sequence>
<dbReference type="InterPro" id="IPR025659">
    <property type="entry name" value="Tubby-like_C"/>
</dbReference>
<evidence type="ECO:0000259" key="3">
    <source>
        <dbReference type="Pfam" id="PF01167"/>
    </source>
</evidence>
<accession>A0A7S4VPE5</accession>
<organism evidence="4">
    <name type="scientific">Ditylum brightwellii</name>
    <dbReference type="NCBI Taxonomy" id="49249"/>
    <lineage>
        <taxon>Eukaryota</taxon>
        <taxon>Sar</taxon>
        <taxon>Stramenopiles</taxon>
        <taxon>Ochrophyta</taxon>
        <taxon>Bacillariophyta</taxon>
        <taxon>Mediophyceae</taxon>
        <taxon>Lithodesmiophycidae</taxon>
        <taxon>Lithodesmiales</taxon>
        <taxon>Lithodesmiaceae</taxon>
        <taxon>Ditylum</taxon>
    </lineage>
</organism>
<feature type="region of interest" description="Disordered" evidence="2">
    <location>
        <begin position="501"/>
        <end position="538"/>
    </location>
</feature>
<feature type="region of interest" description="Disordered" evidence="2">
    <location>
        <begin position="1196"/>
        <end position="1218"/>
    </location>
</feature>
<dbReference type="PANTHER" id="PTHR16517">
    <property type="entry name" value="TUBBY-RELATED"/>
    <property type="match status" value="1"/>
</dbReference>
<dbReference type="SUPFAM" id="SSF54518">
    <property type="entry name" value="Tubby C-terminal domain-like"/>
    <property type="match status" value="1"/>
</dbReference>
<name>A0A7S4VPE5_9STRA</name>
<feature type="compositionally biased region" description="Basic residues" evidence="2">
    <location>
        <begin position="1045"/>
        <end position="1061"/>
    </location>
</feature>
<dbReference type="EMBL" id="HBNS01020896">
    <property type="protein sequence ID" value="CAE4610418.1"/>
    <property type="molecule type" value="Transcribed_RNA"/>
</dbReference>
<dbReference type="PANTHER" id="PTHR16517:SF7">
    <property type="entry name" value="PROTEIN KING TUBBY"/>
    <property type="match status" value="1"/>
</dbReference>
<feature type="compositionally biased region" description="Polar residues" evidence="2">
    <location>
        <begin position="66"/>
        <end position="80"/>
    </location>
</feature>
<protein>
    <recommendedName>
        <fullName evidence="3">Tubby C-terminal domain-containing protein</fullName>
    </recommendedName>
</protein>
<feature type="compositionally biased region" description="Basic residues" evidence="2">
    <location>
        <begin position="228"/>
        <end position="237"/>
    </location>
</feature>
<gene>
    <name evidence="4" type="ORF">DBRI00130_LOCUS16561</name>
</gene>